<sequence length="382" mass="43223">MIKKITEVEKLEACPHQFTRHEFIVSDNVRARVENGIRELTSNFTLSDIRDKGKMVKLTSDEINAFNTKDILPKDKGHVEKHFGCLYRNAGLDDINNRPDECEQVTRYIPNFPSSLAEIVSKEMTEVVNTLEEHTDDPYAYVVITNSPIEFPFGQKNDTQYQHSFSEEKIEDRHPTAEAFQYGLLQASEHTIDCPFPGRAFAPVTPNLEMIGNNENSLLEELSSTQPFSMHIDGANYNHYSSLVCLAYGTDGKFSETLFAHTDAIFDQLDEMDTELGFFNNGMGRRDVLSLDIFEHGPGTYSTCMNIVKSPIFFKSYDHITKPRINSIDGRTRILTDKLPEFSITYEEVLEAIGGLQQASQMSKNILSKKINAGQVICFSGE</sequence>
<accession>A0A382D147</accession>
<gene>
    <name evidence="1" type="ORF">METZ01_LOCUS185060</name>
</gene>
<protein>
    <submittedName>
        <fullName evidence="1">Uncharacterized protein</fullName>
    </submittedName>
</protein>
<name>A0A382D147_9ZZZZ</name>
<proteinExistence type="predicted"/>
<reference evidence="1" key="1">
    <citation type="submission" date="2018-05" db="EMBL/GenBank/DDBJ databases">
        <authorList>
            <person name="Lanie J.A."/>
            <person name="Ng W.-L."/>
            <person name="Kazmierczak K.M."/>
            <person name="Andrzejewski T.M."/>
            <person name="Davidsen T.M."/>
            <person name="Wayne K.J."/>
            <person name="Tettelin H."/>
            <person name="Glass J.I."/>
            <person name="Rusch D."/>
            <person name="Podicherti R."/>
            <person name="Tsui H.-C.T."/>
            <person name="Winkler M.E."/>
        </authorList>
    </citation>
    <scope>NUCLEOTIDE SEQUENCE</scope>
</reference>
<feature type="non-terminal residue" evidence="1">
    <location>
        <position position="382"/>
    </location>
</feature>
<organism evidence="1">
    <name type="scientific">marine metagenome</name>
    <dbReference type="NCBI Taxonomy" id="408172"/>
    <lineage>
        <taxon>unclassified sequences</taxon>
        <taxon>metagenomes</taxon>
        <taxon>ecological metagenomes</taxon>
    </lineage>
</organism>
<dbReference type="EMBL" id="UINC01037148">
    <property type="protein sequence ID" value="SVB32206.1"/>
    <property type="molecule type" value="Genomic_DNA"/>
</dbReference>
<dbReference type="AlphaFoldDB" id="A0A382D147"/>
<evidence type="ECO:0000313" key="1">
    <source>
        <dbReference type="EMBL" id="SVB32206.1"/>
    </source>
</evidence>